<evidence type="ECO:0000256" key="1">
    <source>
        <dbReference type="SAM" id="MobiDB-lite"/>
    </source>
</evidence>
<evidence type="ECO:0000313" key="3">
    <source>
        <dbReference type="Proteomes" id="UP000026960"/>
    </source>
</evidence>
<dbReference type="PaxDb" id="65489-OBART08G11550.1"/>
<keyword evidence="3" id="KW-1185">Reference proteome</keyword>
<feature type="region of interest" description="Disordered" evidence="1">
    <location>
        <begin position="29"/>
        <end position="67"/>
    </location>
</feature>
<accession>A0A0D3GZ91</accession>
<organism evidence="2">
    <name type="scientific">Oryza barthii</name>
    <dbReference type="NCBI Taxonomy" id="65489"/>
    <lineage>
        <taxon>Eukaryota</taxon>
        <taxon>Viridiplantae</taxon>
        <taxon>Streptophyta</taxon>
        <taxon>Embryophyta</taxon>
        <taxon>Tracheophyta</taxon>
        <taxon>Spermatophyta</taxon>
        <taxon>Magnoliopsida</taxon>
        <taxon>Liliopsida</taxon>
        <taxon>Poales</taxon>
        <taxon>Poaceae</taxon>
        <taxon>BOP clade</taxon>
        <taxon>Oryzoideae</taxon>
        <taxon>Oryzeae</taxon>
        <taxon>Oryzinae</taxon>
        <taxon>Oryza</taxon>
    </lineage>
</organism>
<dbReference type="EnsemblPlants" id="OBART08G11550.1">
    <property type="protein sequence ID" value="OBART08G11550.1"/>
    <property type="gene ID" value="OBART08G11550"/>
</dbReference>
<dbReference type="Gramene" id="OBART08G11550.1">
    <property type="protein sequence ID" value="OBART08G11550.1"/>
    <property type="gene ID" value="OBART08G11550"/>
</dbReference>
<reference evidence="2" key="1">
    <citation type="journal article" date="2009" name="Rice">
        <title>De Novo Next Generation Sequencing of Plant Genomes.</title>
        <authorList>
            <person name="Rounsley S."/>
            <person name="Marri P.R."/>
            <person name="Yu Y."/>
            <person name="He R."/>
            <person name="Sisneros N."/>
            <person name="Goicoechea J.L."/>
            <person name="Lee S.J."/>
            <person name="Angelova A."/>
            <person name="Kudrna D."/>
            <person name="Luo M."/>
            <person name="Affourtit J."/>
            <person name="Desany B."/>
            <person name="Knight J."/>
            <person name="Niazi F."/>
            <person name="Egholm M."/>
            <person name="Wing R.A."/>
        </authorList>
    </citation>
    <scope>NUCLEOTIDE SEQUENCE [LARGE SCALE GENOMIC DNA]</scope>
    <source>
        <strain evidence="2">cv. IRGC 105608</strain>
    </source>
</reference>
<evidence type="ECO:0000313" key="2">
    <source>
        <dbReference type="EnsemblPlants" id="OBART08G11550.1"/>
    </source>
</evidence>
<dbReference type="Proteomes" id="UP000026960">
    <property type="component" value="Chromosome 8"/>
</dbReference>
<dbReference type="HOGENOM" id="CLU_078369_0_0_1"/>
<proteinExistence type="predicted"/>
<feature type="region of interest" description="Disordered" evidence="1">
    <location>
        <begin position="174"/>
        <end position="210"/>
    </location>
</feature>
<name>A0A0D3GZ91_9ORYZ</name>
<dbReference type="AlphaFoldDB" id="A0A0D3GZ91"/>
<reference evidence="2" key="2">
    <citation type="submission" date="2015-03" db="UniProtKB">
        <authorList>
            <consortium name="EnsemblPlants"/>
        </authorList>
    </citation>
    <scope>IDENTIFICATION</scope>
</reference>
<sequence>MHETYAVSKYCSFSVLNQNRNQFSKLNSSRVHRSVKGDLQSGPRKLDPSVDQIQEMKSPASSHREQPWLSSVYGSPAAIGGSNRFEHKRENVEDVLAHPVLTKQRNGGSEVQGAEEVVVVGQRRQNSGIDVAGSTQGANCNFESTGVLEMSHRGCMHEESGGNSPELGVASVVRNGGRSGVGGSGGRRRGRREERGTHQGCTATTAKSPEPGKTAELWAFCAWGRVEWGSERERWLVLSLCSLGIHWAWGTVDAVKGEWEAVMWVPEGVGPIVSERNSKIALEAKSKRVACQGSLEGIQGGFCAARNLG</sequence>
<protein>
    <submittedName>
        <fullName evidence="2">Uncharacterized protein</fullName>
    </submittedName>
</protein>